<name>A0A7D8UX88_9HELO</name>
<feature type="domain" description="FAD dependent oxidoreductase" evidence="1">
    <location>
        <begin position="43"/>
        <end position="438"/>
    </location>
</feature>
<dbReference type="PANTHER" id="PTHR13847">
    <property type="entry name" value="SARCOSINE DEHYDROGENASE-RELATED"/>
    <property type="match status" value="1"/>
</dbReference>
<reference evidence="2 3" key="1">
    <citation type="submission" date="2018-05" db="EMBL/GenBank/DDBJ databases">
        <title>Whole genome sequencing for identification of molecular markers to develop diagnostic detection tools for the regulated plant pathogen Lachnellula willkommii.</title>
        <authorList>
            <person name="Giroux E."/>
            <person name="Bilodeau G."/>
        </authorList>
    </citation>
    <scope>NUCLEOTIDE SEQUENCE [LARGE SCALE GENOMIC DNA]</scope>
    <source>
        <strain evidence="2 3">CBS 625.97</strain>
    </source>
</reference>
<organism evidence="2 3">
    <name type="scientific">Lachnellula cervina</name>
    <dbReference type="NCBI Taxonomy" id="1316786"/>
    <lineage>
        <taxon>Eukaryota</taxon>
        <taxon>Fungi</taxon>
        <taxon>Dikarya</taxon>
        <taxon>Ascomycota</taxon>
        <taxon>Pezizomycotina</taxon>
        <taxon>Leotiomycetes</taxon>
        <taxon>Helotiales</taxon>
        <taxon>Lachnaceae</taxon>
        <taxon>Lachnellula</taxon>
    </lineage>
</organism>
<protein>
    <submittedName>
        <fullName evidence="2">Gamma-glutamylputrescine oxidoreductase</fullName>
    </submittedName>
</protein>
<dbReference type="InterPro" id="IPR036188">
    <property type="entry name" value="FAD/NAD-bd_sf"/>
</dbReference>
<dbReference type="OrthoDB" id="429143at2759"/>
<evidence type="ECO:0000313" key="3">
    <source>
        <dbReference type="Proteomes" id="UP000481288"/>
    </source>
</evidence>
<dbReference type="Gene3D" id="3.50.50.60">
    <property type="entry name" value="FAD/NAD(P)-binding domain"/>
    <property type="match status" value="1"/>
</dbReference>
<dbReference type="Proteomes" id="UP000481288">
    <property type="component" value="Unassembled WGS sequence"/>
</dbReference>
<dbReference type="Gene3D" id="3.30.9.10">
    <property type="entry name" value="D-Amino Acid Oxidase, subunit A, domain 2"/>
    <property type="match status" value="1"/>
</dbReference>
<evidence type="ECO:0000259" key="1">
    <source>
        <dbReference type="Pfam" id="PF01266"/>
    </source>
</evidence>
<gene>
    <name evidence="2" type="primary">puuB_2</name>
    <name evidence="2" type="ORF">LCER1_G008336</name>
</gene>
<dbReference type="AlphaFoldDB" id="A0A7D8UX88"/>
<evidence type="ECO:0000313" key="2">
    <source>
        <dbReference type="EMBL" id="TVY51283.1"/>
    </source>
</evidence>
<dbReference type="PANTHER" id="PTHR13847:SF279">
    <property type="entry name" value="FAD DEPENDENT OXIDOREDUCTASE DOMAIN-CONTAINING PROTEIN-RELATED"/>
    <property type="match status" value="1"/>
</dbReference>
<comment type="caution">
    <text evidence="2">The sequence shown here is derived from an EMBL/GenBank/DDBJ whole genome shotgun (WGS) entry which is preliminary data.</text>
</comment>
<dbReference type="EMBL" id="QGMG01000858">
    <property type="protein sequence ID" value="TVY51283.1"/>
    <property type="molecule type" value="Genomic_DNA"/>
</dbReference>
<sequence>MDSMQTDQQPMLPVPHATTPFWRTELHELDDHRSTADLPPECDILIIGGGYAGIAAAYHLLVGDETEAEAEAVAGKKVVLLEARQACSGATGRNGLLNFVSFTPELTRHSGGHVRPSVYPRLPHYIEEYGLEAAEQLAQFELDHVNAFANLVEKEGIECDFELTRSFDIYTDPEQAAVAKANYLRLKEAGVAKSTIDDLEWTDADRAEEISGVKGCVGCFTFTAASVWPYKLFLSLLKLTIQKGLNLQTHTPATAISPGPSRSGLWTASTPRGPISAKQIIFATNGYTASLLPEYTGKIVPCRGICSRITCPPSSHPPKLDKTYCLRLPHGSHDYLIPRNDGSIIVGGARSAFFPDPSQWYNTVDDSTLIEPAAHYFDSYMQEHFVGWEESGARVQQVWTGIMGYSADGLPSVGAVPGRQGCFVAAGFEGHGMPLVWLAMKGVVGMLGGMGFEETGVPGMFRTTKERLESERDDLRVKV</sequence>
<keyword evidence="3" id="KW-1185">Reference proteome</keyword>
<dbReference type="Pfam" id="PF01266">
    <property type="entry name" value="DAO"/>
    <property type="match status" value="1"/>
</dbReference>
<dbReference type="InterPro" id="IPR006076">
    <property type="entry name" value="FAD-dep_OxRdtase"/>
</dbReference>
<dbReference type="GO" id="GO:0005737">
    <property type="term" value="C:cytoplasm"/>
    <property type="evidence" value="ECO:0007669"/>
    <property type="project" value="TreeGrafter"/>
</dbReference>
<dbReference type="SUPFAM" id="SSF51905">
    <property type="entry name" value="FAD/NAD(P)-binding domain"/>
    <property type="match status" value="1"/>
</dbReference>
<accession>A0A7D8UX88</accession>
<proteinExistence type="predicted"/>